<dbReference type="PANTHER" id="PTHR45964:SF5">
    <property type="entry name" value="WSCD FAMILY MEMBER CG9164"/>
    <property type="match status" value="1"/>
</dbReference>
<dbReference type="InterPro" id="IPR002889">
    <property type="entry name" value="WSC_carb-bd"/>
</dbReference>
<evidence type="ECO:0000256" key="3">
    <source>
        <dbReference type="ARBA" id="ARBA00022525"/>
    </source>
</evidence>
<evidence type="ECO:0000313" key="16">
    <source>
        <dbReference type="EMBL" id="WWC65491.1"/>
    </source>
</evidence>
<dbReference type="RefSeq" id="XP_065825831.1">
    <property type="nucleotide sequence ID" value="XM_065969759.1"/>
</dbReference>
<proteinExistence type="inferred from homology"/>
<feature type="compositionally biased region" description="Low complexity" evidence="13">
    <location>
        <begin position="641"/>
        <end position="650"/>
    </location>
</feature>
<evidence type="ECO:0000256" key="2">
    <source>
        <dbReference type="ARBA" id="ARBA00004613"/>
    </source>
</evidence>
<feature type="chain" id="PRO_5042520408" description="WSC domain-containing protein" evidence="14">
    <location>
        <begin position="20"/>
        <end position="828"/>
    </location>
</feature>
<keyword evidence="3" id="KW-0964">Secreted</keyword>
<protein>
    <recommendedName>
        <fullName evidence="15">WSC domain-containing protein</fullName>
    </recommendedName>
</protein>
<feature type="region of interest" description="Disordered" evidence="13">
    <location>
        <begin position="665"/>
        <end position="695"/>
    </location>
</feature>
<feature type="region of interest" description="Disordered" evidence="13">
    <location>
        <begin position="613"/>
        <end position="650"/>
    </location>
</feature>
<dbReference type="InterPro" id="IPR054497">
    <property type="entry name" value="LPMO_AA14"/>
</dbReference>
<evidence type="ECO:0000256" key="14">
    <source>
        <dbReference type="SAM" id="SignalP"/>
    </source>
</evidence>
<dbReference type="GO" id="GO:0046872">
    <property type="term" value="F:metal ion binding"/>
    <property type="evidence" value="ECO:0007669"/>
    <property type="project" value="UniProtKB-KW"/>
</dbReference>
<evidence type="ECO:0000256" key="12">
    <source>
        <dbReference type="ARBA" id="ARBA00046340"/>
    </source>
</evidence>
<keyword evidence="8" id="KW-0186">Copper</keyword>
<gene>
    <name evidence="16" type="ORF">I303_108109</name>
</gene>
<dbReference type="Proteomes" id="UP000078595">
    <property type="component" value="Chromosome 10"/>
</dbReference>
<comment type="similarity">
    <text evidence="12">Belongs to the polysaccharide monooxygenase AA14 family.</text>
</comment>
<keyword evidence="4" id="KW-0479">Metal-binding</keyword>
<evidence type="ECO:0000313" key="17">
    <source>
        <dbReference type="Proteomes" id="UP000078595"/>
    </source>
</evidence>
<dbReference type="AlphaFoldDB" id="A0AAJ8MJ91"/>
<dbReference type="Pfam" id="PF22810">
    <property type="entry name" value="LPMO_AA14"/>
    <property type="match status" value="1"/>
</dbReference>
<evidence type="ECO:0000256" key="4">
    <source>
        <dbReference type="ARBA" id="ARBA00022723"/>
    </source>
</evidence>
<dbReference type="PANTHER" id="PTHR45964">
    <property type="entry name" value="WSCD FAMILY MEMBER CG9164"/>
    <property type="match status" value="1"/>
</dbReference>
<sequence>MHLSTVLVAAVACVSSVNAHVALWDKGMFGLNYPYQADDPQNQNYNNNEPVIPLKQADGRTTAQWFGHGLLGYPPKSGDFMYLPSGGTYNGEVSCNRAQTALGSPYDNTPKYKYACKPDGGQYSGVGALHVMNTYNGTVDNKWFGGSALAIAYTSDVGSLQPNDMTVISVNQNSVWEREISYQIPAGMPPCPSGGCLCSWNWIHQGGHGEGYPYEIYNVVYRCQVTGSTDSANTVQKGAVPNKCDGNPAGCVKGPKTPMYLWQADGNNLPNLDTPPNYRDNWGFADGAQNDIFTPAATPASSGTPKATATALPSGWSSVGCMVDDVNLRALPGSSYSDPANNTIQACVASCAKQGYNFAGVEYGQECWCSNTATLTSAPDSDCNMVCPGDIWSNCGASSRINVYRSAKAPTTGQATVLPDSDVPAGWSSLGCMVDDQSNRALNDGSTSSDTNSVEECIATCGARGLPYAGVEYGKECWCGSTARLVSATSGCDKPCQGDPAHICGGSDRLNVYFNQALNTTSTSTSASSTSASASASGSISAFISSTIPVTASSSAAVSTSSSPMVNSTTAVETSSSTASSSSAVSSVASASSSSAFPSVSSSVSSSAPASSISTSSISSLPSASSTSVQGSSAKPTLAISSSTPSSVASSSTSSLVASTSTSSSAAKSSTSTSSLKPSTTSSSTTSTTVTSTTTSAAATATTSLPAGWVSRGCYVDSSSSRILVSSIFENKSDMTYAQCIATCTRKGYSIAGVEYGTQCFCANTLTNPVPAVASTCDRPCAGDKATMCGGYNRISILQNTAVKRRSWGDKKGRPHSEMIKRRNETGQ</sequence>
<feature type="compositionally biased region" description="Low complexity" evidence="13">
    <location>
        <begin position="613"/>
        <end position="633"/>
    </location>
</feature>
<accession>A0AAJ8MJ91</accession>
<reference evidence="16" key="1">
    <citation type="submission" date="2013-07" db="EMBL/GenBank/DDBJ databases">
        <authorList>
            <consortium name="The Broad Institute Genome Sequencing Platform"/>
            <person name="Cuomo C."/>
            <person name="Litvintseva A."/>
            <person name="Chen Y."/>
            <person name="Heitman J."/>
            <person name="Sun S."/>
            <person name="Springer D."/>
            <person name="Dromer F."/>
            <person name="Young S.K."/>
            <person name="Zeng Q."/>
            <person name="Gargeya S."/>
            <person name="Fitzgerald M."/>
            <person name="Abouelleil A."/>
            <person name="Alvarado L."/>
            <person name="Berlin A.M."/>
            <person name="Chapman S.B."/>
            <person name="Dewar J."/>
            <person name="Goldberg J."/>
            <person name="Griggs A."/>
            <person name="Gujja S."/>
            <person name="Hansen M."/>
            <person name="Howarth C."/>
            <person name="Imamovic A."/>
            <person name="Larimer J."/>
            <person name="McCowan C."/>
            <person name="Murphy C."/>
            <person name="Pearson M."/>
            <person name="Priest M."/>
            <person name="Roberts A."/>
            <person name="Saif S."/>
            <person name="Shea T."/>
            <person name="Sykes S."/>
            <person name="Wortman J."/>
            <person name="Nusbaum C."/>
            <person name="Birren B."/>
        </authorList>
    </citation>
    <scope>NUCLEOTIDE SEQUENCE</scope>
    <source>
        <strain evidence="16">CBS 10117</strain>
    </source>
</reference>
<evidence type="ECO:0000256" key="11">
    <source>
        <dbReference type="ARBA" id="ARBA00023180"/>
    </source>
</evidence>
<evidence type="ECO:0000256" key="10">
    <source>
        <dbReference type="ARBA" id="ARBA00023157"/>
    </source>
</evidence>
<organism evidence="16 17">
    <name type="scientific">Kwoniella dejecticola CBS 10117</name>
    <dbReference type="NCBI Taxonomy" id="1296121"/>
    <lineage>
        <taxon>Eukaryota</taxon>
        <taxon>Fungi</taxon>
        <taxon>Dikarya</taxon>
        <taxon>Basidiomycota</taxon>
        <taxon>Agaricomycotina</taxon>
        <taxon>Tremellomycetes</taxon>
        <taxon>Tremellales</taxon>
        <taxon>Cryptococcaceae</taxon>
        <taxon>Kwoniella</taxon>
    </lineage>
</organism>
<name>A0AAJ8MJ91_9TREE</name>
<evidence type="ECO:0000256" key="1">
    <source>
        <dbReference type="ARBA" id="ARBA00001973"/>
    </source>
</evidence>
<keyword evidence="5 14" id="KW-0732">Signal</keyword>
<comment type="cofactor">
    <cofactor evidence="1">
        <name>Cu(2+)</name>
        <dbReference type="ChEBI" id="CHEBI:29036"/>
    </cofactor>
</comment>
<evidence type="ECO:0000256" key="8">
    <source>
        <dbReference type="ARBA" id="ARBA00023008"/>
    </source>
</evidence>
<feature type="domain" description="WSC" evidence="15">
    <location>
        <begin position="315"/>
        <end position="407"/>
    </location>
</feature>
<feature type="region of interest" description="Disordered" evidence="13">
    <location>
        <begin position="807"/>
        <end position="828"/>
    </location>
</feature>
<keyword evidence="9" id="KW-0503">Monooxygenase</keyword>
<evidence type="ECO:0000256" key="7">
    <source>
        <dbReference type="ARBA" id="ARBA00023002"/>
    </source>
</evidence>
<feature type="domain" description="WSC" evidence="15">
    <location>
        <begin position="426"/>
        <end position="516"/>
    </location>
</feature>
<feature type="signal peptide" evidence="14">
    <location>
        <begin position="1"/>
        <end position="19"/>
    </location>
</feature>
<keyword evidence="17" id="KW-1185">Reference proteome</keyword>
<dbReference type="EMBL" id="CP144539">
    <property type="protein sequence ID" value="WWC65491.1"/>
    <property type="molecule type" value="Genomic_DNA"/>
</dbReference>
<reference evidence="16" key="2">
    <citation type="submission" date="2024-02" db="EMBL/GenBank/DDBJ databases">
        <title>Comparative genomics of Cryptococcus and Kwoniella reveals pathogenesis evolution and contrasting modes of karyotype evolution via chromosome fusion or intercentromeric recombination.</title>
        <authorList>
            <person name="Coelho M.A."/>
            <person name="David-Palma M."/>
            <person name="Shea T."/>
            <person name="Bowers K."/>
            <person name="McGinley-Smith S."/>
            <person name="Mohammad A.W."/>
            <person name="Gnirke A."/>
            <person name="Yurkov A.M."/>
            <person name="Nowrousian M."/>
            <person name="Sun S."/>
            <person name="Cuomo C.A."/>
            <person name="Heitman J."/>
        </authorList>
    </citation>
    <scope>NUCLEOTIDE SEQUENCE</scope>
    <source>
        <strain evidence="16">CBS 10117</strain>
    </source>
</reference>
<dbReference type="PROSITE" id="PS51212">
    <property type="entry name" value="WSC"/>
    <property type="match status" value="3"/>
</dbReference>
<evidence type="ECO:0000256" key="13">
    <source>
        <dbReference type="SAM" id="MobiDB-lite"/>
    </source>
</evidence>
<keyword evidence="6" id="KW-0677">Repeat</keyword>
<dbReference type="KEGG" id="kdj:28971799"/>
<dbReference type="InterPro" id="IPR051589">
    <property type="entry name" value="Sialate-O-sulfotransferase"/>
</dbReference>
<dbReference type="SMART" id="SM00321">
    <property type="entry name" value="WSC"/>
    <property type="match status" value="3"/>
</dbReference>
<keyword evidence="11" id="KW-0325">Glycoprotein</keyword>
<keyword evidence="7" id="KW-0560">Oxidoreductase</keyword>
<dbReference type="GO" id="GO:0004497">
    <property type="term" value="F:monooxygenase activity"/>
    <property type="evidence" value="ECO:0007669"/>
    <property type="project" value="UniProtKB-KW"/>
</dbReference>
<evidence type="ECO:0000256" key="6">
    <source>
        <dbReference type="ARBA" id="ARBA00022737"/>
    </source>
</evidence>
<dbReference type="Pfam" id="PF01822">
    <property type="entry name" value="WSC"/>
    <property type="match status" value="2"/>
</dbReference>
<comment type="subcellular location">
    <subcellularLocation>
        <location evidence="2">Secreted</location>
    </subcellularLocation>
</comment>
<dbReference type="GO" id="GO:0005576">
    <property type="term" value="C:extracellular region"/>
    <property type="evidence" value="ECO:0007669"/>
    <property type="project" value="UniProtKB-SubCell"/>
</dbReference>
<evidence type="ECO:0000259" key="15">
    <source>
        <dbReference type="PROSITE" id="PS51212"/>
    </source>
</evidence>
<feature type="domain" description="WSC" evidence="15">
    <location>
        <begin position="708"/>
        <end position="801"/>
    </location>
</feature>
<evidence type="ECO:0000256" key="5">
    <source>
        <dbReference type="ARBA" id="ARBA00022729"/>
    </source>
</evidence>
<evidence type="ECO:0000256" key="9">
    <source>
        <dbReference type="ARBA" id="ARBA00023033"/>
    </source>
</evidence>
<dbReference type="GeneID" id="28971799"/>
<keyword evidence="10" id="KW-1015">Disulfide bond</keyword>